<evidence type="ECO:0000313" key="2">
    <source>
        <dbReference type="Proteomes" id="UP000321504"/>
    </source>
</evidence>
<comment type="caution">
    <text evidence="1">The sequence shown here is derived from an EMBL/GenBank/DDBJ whole genome shotgun (WGS) entry which is preliminary data.</text>
</comment>
<evidence type="ECO:0000313" key="1">
    <source>
        <dbReference type="EMBL" id="TXN13576.1"/>
    </source>
</evidence>
<dbReference type="Proteomes" id="UP000321504">
    <property type="component" value="Unassembled WGS sequence"/>
</dbReference>
<protein>
    <submittedName>
        <fullName evidence="1">Uncharacterized protein</fullName>
    </submittedName>
</protein>
<proteinExistence type="predicted"/>
<reference evidence="1 2" key="1">
    <citation type="submission" date="2019-08" db="EMBL/GenBank/DDBJ databases">
        <title>Emerging of two pre-pandemic pathogenic O4:KUT lineages of Vibrio parahaemolyticus in coastal eastern China.</title>
        <authorList>
            <person name="Yu H."/>
        </authorList>
    </citation>
    <scope>NUCLEOTIDE SEQUENCE [LARGE SCALE GENOMIC DNA]</scope>
    <source>
        <strain evidence="1 2">HZ17-383</strain>
    </source>
</reference>
<sequence>MDFNNSAANDSDFAIFDDYVYKSRKHFNEKFEHIIRVAIDECIIHNDWHEDIITSTILRKLRNNFSSFTIESEQARGRYNVTEWEVYKNTNKNKLEYRYGDIGFLIKLDFGDGREVVGAATVEAKRIYNEEIDGGKYSTPSFGALKIDQLKRLFSSNVNHRTVFYDYIVNPENSSRFPISKILPTIHLITSKLKNRSVYKHTEDFSYCITHRFFQGYELNYSQNVIDDLRGARSDVSGTPYLVVANVSLNSKLGSTNMSLIDINHDIYRVIPRDDDKEEPLIATHTGN</sequence>
<name>A0AA46L247_VIBPH</name>
<dbReference type="AlphaFoldDB" id="A0AA46L247"/>
<dbReference type="EMBL" id="VRMQ01000011">
    <property type="protein sequence ID" value="TXN13576.1"/>
    <property type="molecule type" value="Genomic_DNA"/>
</dbReference>
<gene>
    <name evidence="1" type="ORF">FVP01_22995</name>
</gene>
<organism evidence="1 2">
    <name type="scientific">Vibrio parahaemolyticus</name>
    <dbReference type="NCBI Taxonomy" id="670"/>
    <lineage>
        <taxon>Bacteria</taxon>
        <taxon>Pseudomonadati</taxon>
        <taxon>Pseudomonadota</taxon>
        <taxon>Gammaproteobacteria</taxon>
        <taxon>Vibrionales</taxon>
        <taxon>Vibrionaceae</taxon>
        <taxon>Vibrio</taxon>
    </lineage>
</organism>
<accession>A0AA46L247</accession>
<dbReference type="RefSeq" id="WP_147724970.1">
    <property type="nucleotide sequence ID" value="NZ_VRMQ01000011.1"/>
</dbReference>